<sequence length="239" mass="24755">MEFEGTSVAVIGAHAGTGPAVVKAFVEQGARVAVGNIASHNRAAAALAGAVEFDIDPSDTSSIVRFFDQCETTNGPVDVLVNVAPPITSGNALDFTAKDYRRVVEQELIAPILCAQEAARRMVPRGFGRIMSFISMSGKTGVHKHVAPFAAAKGGLVTFSRSLAAELAPTGVTVNVLATALFDVQIASMRNGAEAIKGIPVGRPGRSEEAAHAVLFLASTNAGYVTGETLNLSGGRFMD</sequence>
<dbReference type="PANTHER" id="PTHR42760:SF129">
    <property type="entry name" value="OXIDOREDUCTASE"/>
    <property type="match status" value="1"/>
</dbReference>
<dbReference type="PRINTS" id="PR00080">
    <property type="entry name" value="SDRFAMILY"/>
</dbReference>
<dbReference type="EC" id="1.1.1.100" evidence="2"/>
<dbReference type="AlphaFoldDB" id="A0A1N7SPD5"/>
<dbReference type="GO" id="GO:0004316">
    <property type="term" value="F:3-oxoacyl-[acyl-carrier-protein] reductase (NADPH) activity"/>
    <property type="evidence" value="ECO:0007669"/>
    <property type="project" value="UniProtKB-EC"/>
</dbReference>
<dbReference type="SUPFAM" id="SSF51735">
    <property type="entry name" value="NAD(P)-binding Rossmann-fold domains"/>
    <property type="match status" value="1"/>
</dbReference>
<comment type="caution">
    <text evidence="2">The sequence shown here is derived from an EMBL/GenBank/DDBJ whole genome shotgun (WGS) entry which is preliminary data.</text>
</comment>
<dbReference type="Gene3D" id="3.40.50.720">
    <property type="entry name" value="NAD(P)-binding Rossmann-like Domain"/>
    <property type="match status" value="1"/>
</dbReference>
<evidence type="ECO:0000313" key="2">
    <source>
        <dbReference type="EMBL" id="SIT49311.1"/>
    </source>
</evidence>
<evidence type="ECO:0000256" key="1">
    <source>
        <dbReference type="ARBA" id="ARBA00006484"/>
    </source>
</evidence>
<dbReference type="PANTHER" id="PTHR42760">
    <property type="entry name" value="SHORT-CHAIN DEHYDROGENASES/REDUCTASES FAMILY MEMBER"/>
    <property type="match status" value="1"/>
</dbReference>
<dbReference type="EMBL" id="CYGY02000068">
    <property type="protein sequence ID" value="SIT49311.1"/>
    <property type="molecule type" value="Genomic_DNA"/>
</dbReference>
<dbReference type="OrthoDB" id="20590at2"/>
<proteinExistence type="inferred from homology"/>
<keyword evidence="2" id="KW-0560">Oxidoreductase</keyword>
<gene>
    <name evidence="2" type="ORF">BN2476_680068</name>
</gene>
<reference evidence="2" key="1">
    <citation type="submission" date="2016-12" db="EMBL/GenBank/DDBJ databases">
        <authorList>
            <person name="Moulin L."/>
        </authorList>
    </citation>
    <scope>NUCLEOTIDE SEQUENCE [LARGE SCALE GENOMIC DNA]</scope>
    <source>
        <strain evidence="2">STM 7183</strain>
    </source>
</reference>
<dbReference type="CDD" id="cd05233">
    <property type="entry name" value="SDR_c"/>
    <property type="match status" value="1"/>
</dbReference>
<keyword evidence="3" id="KW-1185">Reference proteome</keyword>
<evidence type="ECO:0000313" key="3">
    <source>
        <dbReference type="Proteomes" id="UP000195569"/>
    </source>
</evidence>
<dbReference type="RefSeq" id="WP_087738372.1">
    <property type="nucleotide sequence ID" value="NZ_CYGY02000068.1"/>
</dbReference>
<organism evidence="2 3">
    <name type="scientific">Paraburkholderia piptadeniae</name>
    <dbReference type="NCBI Taxonomy" id="1701573"/>
    <lineage>
        <taxon>Bacteria</taxon>
        <taxon>Pseudomonadati</taxon>
        <taxon>Pseudomonadota</taxon>
        <taxon>Betaproteobacteria</taxon>
        <taxon>Burkholderiales</taxon>
        <taxon>Burkholderiaceae</taxon>
        <taxon>Paraburkholderia</taxon>
    </lineage>
</organism>
<dbReference type="InterPro" id="IPR002347">
    <property type="entry name" value="SDR_fam"/>
</dbReference>
<dbReference type="Proteomes" id="UP000195569">
    <property type="component" value="Unassembled WGS sequence"/>
</dbReference>
<dbReference type="GO" id="GO:0030497">
    <property type="term" value="P:fatty acid elongation"/>
    <property type="evidence" value="ECO:0007669"/>
    <property type="project" value="TreeGrafter"/>
</dbReference>
<accession>A0A1N7SPD5</accession>
<dbReference type="InterPro" id="IPR036291">
    <property type="entry name" value="NAD(P)-bd_dom_sf"/>
</dbReference>
<dbReference type="PRINTS" id="PR00081">
    <property type="entry name" value="GDHRDH"/>
</dbReference>
<name>A0A1N7SPD5_9BURK</name>
<dbReference type="Pfam" id="PF13561">
    <property type="entry name" value="adh_short_C2"/>
    <property type="match status" value="1"/>
</dbReference>
<protein>
    <submittedName>
        <fullName evidence="2">3-oxoacyl-(Acyl-carrier protein) reductase</fullName>
        <ecNumber evidence="2">1.1.1.100</ecNumber>
    </submittedName>
</protein>
<comment type="similarity">
    <text evidence="1">Belongs to the short-chain dehydrogenases/reductases (SDR) family.</text>
</comment>